<feature type="signal peptide" evidence="1">
    <location>
        <begin position="1"/>
        <end position="19"/>
    </location>
</feature>
<protein>
    <recommendedName>
        <fullName evidence="4">Outer membrane protein beta-barrel domain-containing protein</fullName>
    </recommendedName>
</protein>
<dbReference type="PROSITE" id="PS51257">
    <property type="entry name" value="PROKAR_LIPOPROTEIN"/>
    <property type="match status" value="1"/>
</dbReference>
<keyword evidence="3" id="KW-1185">Reference proteome</keyword>
<evidence type="ECO:0000256" key="1">
    <source>
        <dbReference type="SAM" id="SignalP"/>
    </source>
</evidence>
<dbReference type="RefSeq" id="WP_182921903.1">
    <property type="nucleotide sequence ID" value="NZ_WNXD01000001.1"/>
</dbReference>
<accession>A0A923DZ31</accession>
<dbReference type="Proteomes" id="UP000601055">
    <property type="component" value="Unassembled WGS sequence"/>
</dbReference>
<reference evidence="2" key="1">
    <citation type="submission" date="2019-11" db="EMBL/GenBank/DDBJ databases">
        <title>Description of Pedobacter sp. LMG 31464T.</title>
        <authorList>
            <person name="Carlier A."/>
            <person name="Qi S."/>
            <person name="Vandamme P."/>
        </authorList>
    </citation>
    <scope>NUCLEOTIDE SEQUENCE</scope>
    <source>
        <strain evidence="2">LMG 31464</strain>
    </source>
</reference>
<organism evidence="2 3">
    <name type="scientific">Pedobacter planticolens</name>
    <dbReference type="NCBI Taxonomy" id="2679964"/>
    <lineage>
        <taxon>Bacteria</taxon>
        <taxon>Pseudomonadati</taxon>
        <taxon>Bacteroidota</taxon>
        <taxon>Sphingobacteriia</taxon>
        <taxon>Sphingobacteriales</taxon>
        <taxon>Sphingobacteriaceae</taxon>
        <taxon>Pedobacter</taxon>
    </lineage>
</organism>
<evidence type="ECO:0000313" key="2">
    <source>
        <dbReference type="EMBL" id="MBB2145250.1"/>
    </source>
</evidence>
<keyword evidence="1" id="KW-0732">Signal</keyword>
<proteinExistence type="predicted"/>
<gene>
    <name evidence="2" type="ORF">GM921_07130</name>
</gene>
<comment type="caution">
    <text evidence="2">The sequence shown here is derived from an EMBL/GenBank/DDBJ whole genome shotgun (WGS) entry which is preliminary data.</text>
</comment>
<feature type="chain" id="PRO_5037548971" description="Outer membrane protein beta-barrel domain-containing protein" evidence="1">
    <location>
        <begin position="20"/>
        <end position="226"/>
    </location>
</feature>
<dbReference type="EMBL" id="WNXD01000001">
    <property type="protein sequence ID" value="MBB2145250.1"/>
    <property type="molecule type" value="Genomic_DNA"/>
</dbReference>
<evidence type="ECO:0008006" key="4">
    <source>
        <dbReference type="Google" id="ProtNLM"/>
    </source>
</evidence>
<dbReference type="AlphaFoldDB" id="A0A923DZ31"/>
<name>A0A923DZ31_9SPHI</name>
<evidence type="ECO:0000313" key="3">
    <source>
        <dbReference type="Proteomes" id="UP000601055"/>
    </source>
</evidence>
<sequence length="226" mass="25989">MKKLLFSIFCLFVSCSAFAQIDGNYNYSIGVRGYSSMQMPKILNQTNSQDYTDTYFNGALVKFNDNQISFRLNGNYFRKDISFYNECESCEIAKGTMSDYSFKVGFEKTLNYARIQPYFGSDVGFRANRFTGEIKTANPKNMTMPYNVDAEKNGFVFAPLIGIRVSPVKQISFFAETSMDFYYSYEKQEKIQQDAANTTSFAKYNKWEFLLNPISIGIQVHLVSRN</sequence>